<proteinExistence type="predicted"/>
<dbReference type="AlphaFoldDB" id="A0A1H7A5M4"/>
<organism evidence="1 2">
    <name type="scientific">Propionispira arboris</name>
    <dbReference type="NCBI Taxonomy" id="84035"/>
    <lineage>
        <taxon>Bacteria</taxon>
        <taxon>Bacillati</taxon>
        <taxon>Bacillota</taxon>
        <taxon>Negativicutes</taxon>
        <taxon>Selenomonadales</taxon>
        <taxon>Selenomonadaceae</taxon>
        <taxon>Propionispira</taxon>
    </lineage>
</organism>
<sequence length="102" mass="11154">MILTEMNAANALNYIDPADMPEKVVTIYLPAIDNYLTNATGKDWGILTDTYTAIDPLAVMIASVILVTWFEDPSQMGKVSNNGLLAMIGQLHSKYMVESATL</sequence>
<keyword evidence="2" id="KW-1185">Reference proteome</keyword>
<dbReference type="Proteomes" id="UP000199662">
    <property type="component" value="Unassembled WGS sequence"/>
</dbReference>
<protein>
    <recommendedName>
        <fullName evidence="3">Phage gp6-like head-tail connector protein</fullName>
    </recommendedName>
</protein>
<dbReference type="EMBL" id="FNZK01000011">
    <property type="protein sequence ID" value="SEJ60236.1"/>
    <property type="molecule type" value="Genomic_DNA"/>
</dbReference>
<accession>A0A1H7A5M4</accession>
<dbReference type="STRING" id="84035.SAMN05660742_111123"/>
<dbReference type="RefSeq" id="WP_091831964.1">
    <property type="nucleotide sequence ID" value="NZ_FNZK01000011.1"/>
</dbReference>
<name>A0A1H7A5M4_9FIRM</name>
<evidence type="ECO:0000313" key="2">
    <source>
        <dbReference type="Proteomes" id="UP000199662"/>
    </source>
</evidence>
<gene>
    <name evidence="1" type="ORF">SAMN05660742_111123</name>
</gene>
<evidence type="ECO:0000313" key="1">
    <source>
        <dbReference type="EMBL" id="SEJ60236.1"/>
    </source>
</evidence>
<evidence type="ECO:0008006" key="3">
    <source>
        <dbReference type="Google" id="ProtNLM"/>
    </source>
</evidence>
<reference evidence="1 2" key="1">
    <citation type="submission" date="2016-10" db="EMBL/GenBank/DDBJ databases">
        <authorList>
            <person name="de Groot N.N."/>
        </authorList>
    </citation>
    <scope>NUCLEOTIDE SEQUENCE [LARGE SCALE GENOMIC DNA]</scope>
    <source>
        <strain evidence="1 2">DSM 2179</strain>
    </source>
</reference>